<proteinExistence type="predicted"/>
<dbReference type="EMBL" id="BAAANS010000019">
    <property type="protein sequence ID" value="GAA2099664.1"/>
    <property type="molecule type" value="Genomic_DNA"/>
</dbReference>
<dbReference type="Proteomes" id="UP001500897">
    <property type="component" value="Unassembled WGS sequence"/>
</dbReference>
<feature type="region of interest" description="Disordered" evidence="1">
    <location>
        <begin position="30"/>
        <end position="52"/>
    </location>
</feature>
<evidence type="ECO:0008006" key="5">
    <source>
        <dbReference type="Google" id="ProtNLM"/>
    </source>
</evidence>
<evidence type="ECO:0000256" key="1">
    <source>
        <dbReference type="SAM" id="MobiDB-lite"/>
    </source>
</evidence>
<organism evidence="3 4">
    <name type="scientific">Kitasatospora saccharophila</name>
    <dbReference type="NCBI Taxonomy" id="407973"/>
    <lineage>
        <taxon>Bacteria</taxon>
        <taxon>Bacillati</taxon>
        <taxon>Actinomycetota</taxon>
        <taxon>Actinomycetes</taxon>
        <taxon>Kitasatosporales</taxon>
        <taxon>Streptomycetaceae</taxon>
        <taxon>Kitasatospora</taxon>
    </lineage>
</organism>
<keyword evidence="4" id="KW-1185">Reference proteome</keyword>
<feature type="compositionally biased region" description="Low complexity" evidence="1">
    <location>
        <begin position="30"/>
        <end position="51"/>
    </location>
</feature>
<evidence type="ECO:0000313" key="3">
    <source>
        <dbReference type="EMBL" id="GAA2099664.1"/>
    </source>
</evidence>
<accession>A0ABN2WXX8</accession>
<sequence>MRTHRLSTAVLLSTLTLVILTACGPEGSGGSDAAASAPAAPASPLAKSSPAVPEPVELLRRARTAGAVLTSVKATYTGHGDGQVTGSVSADRDGNCVGTLDVEGTGGAQIIRSGTTVWMKPDARLKARIALGSADRIGDKWLAYSAHGITTAAKFADFCDLGLEAQEQAGLADSGAEASTFGPAVPKTVNGTEALTFTMLDTTHGYDTVEVAVTRDAEPHLLSVGGDPLAVAFSEFDAPVPAAQPPAEQLFNGGKLLDRVPIP</sequence>
<dbReference type="Gene3D" id="2.50.20.20">
    <property type="match status" value="1"/>
</dbReference>
<feature type="chain" id="PRO_5046845028" description="Lipoprotein LprG" evidence="2">
    <location>
        <begin position="25"/>
        <end position="263"/>
    </location>
</feature>
<evidence type="ECO:0000313" key="4">
    <source>
        <dbReference type="Proteomes" id="UP001500897"/>
    </source>
</evidence>
<evidence type="ECO:0000256" key="2">
    <source>
        <dbReference type="SAM" id="SignalP"/>
    </source>
</evidence>
<dbReference type="RefSeq" id="WP_344552752.1">
    <property type="nucleotide sequence ID" value="NZ_BAAANS010000019.1"/>
</dbReference>
<name>A0ABN2WXX8_9ACTN</name>
<dbReference type="PROSITE" id="PS51257">
    <property type="entry name" value="PROKAR_LIPOPROTEIN"/>
    <property type="match status" value="1"/>
</dbReference>
<gene>
    <name evidence="3" type="ORF">GCM10009759_31680</name>
</gene>
<feature type="signal peptide" evidence="2">
    <location>
        <begin position="1"/>
        <end position="24"/>
    </location>
</feature>
<keyword evidence="2" id="KW-0732">Signal</keyword>
<reference evidence="3 4" key="1">
    <citation type="journal article" date="2019" name="Int. J. Syst. Evol. Microbiol.">
        <title>The Global Catalogue of Microorganisms (GCM) 10K type strain sequencing project: providing services to taxonomists for standard genome sequencing and annotation.</title>
        <authorList>
            <consortium name="The Broad Institute Genomics Platform"/>
            <consortium name="The Broad Institute Genome Sequencing Center for Infectious Disease"/>
            <person name="Wu L."/>
            <person name="Ma J."/>
        </authorList>
    </citation>
    <scope>NUCLEOTIDE SEQUENCE [LARGE SCALE GENOMIC DNA]</scope>
    <source>
        <strain evidence="3 4">JCM 14559</strain>
    </source>
</reference>
<comment type="caution">
    <text evidence="3">The sequence shown here is derived from an EMBL/GenBank/DDBJ whole genome shotgun (WGS) entry which is preliminary data.</text>
</comment>
<protein>
    <recommendedName>
        <fullName evidence="5">Lipoprotein LprG</fullName>
    </recommendedName>
</protein>